<dbReference type="InterPro" id="IPR036590">
    <property type="entry name" value="SRAP-like"/>
</dbReference>
<dbReference type="OrthoDB" id="6192129at2"/>
<keyword evidence="2" id="KW-1185">Reference proteome</keyword>
<dbReference type="SUPFAM" id="SSF143081">
    <property type="entry name" value="BB1717-like"/>
    <property type="match status" value="1"/>
</dbReference>
<evidence type="ECO:0000313" key="2">
    <source>
        <dbReference type="Proteomes" id="UP000031631"/>
    </source>
</evidence>
<sequence>MCGRYNFIPATGFYKWRKRNHHKPPYNIRVKDRELFAFAGLWEHWQYPEGKTQRIHITLPEHLLALFDEAARQIKKTTAAIWCEWPSRL</sequence>
<evidence type="ECO:0008006" key="3">
    <source>
        <dbReference type="Google" id="ProtNLM"/>
    </source>
</evidence>
<dbReference type="EMBL" id="AP012273">
    <property type="protein sequence ID" value="BAO43889.1"/>
    <property type="molecule type" value="Genomic_DNA"/>
</dbReference>
<proteinExistence type="predicted"/>
<dbReference type="RefSeq" id="WP_082030589.1">
    <property type="nucleotide sequence ID" value="NZ_AP012273.1"/>
</dbReference>
<dbReference type="KEGG" id="tbn:TBH_C0959"/>
<dbReference type="GO" id="GO:0003697">
    <property type="term" value="F:single-stranded DNA binding"/>
    <property type="evidence" value="ECO:0007669"/>
    <property type="project" value="InterPro"/>
</dbReference>
<dbReference type="Proteomes" id="UP000031631">
    <property type="component" value="Chromosome"/>
</dbReference>
<dbReference type="InterPro" id="IPR003738">
    <property type="entry name" value="SRAP"/>
</dbReference>
<organism evidence="1 2">
    <name type="scientific">Thiolapillus brandeum</name>
    <dbReference type="NCBI Taxonomy" id="1076588"/>
    <lineage>
        <taxon>Bacteria</taxon>
        <taxon>Pseudomonadati</taxon>
        <taxon>Pseudomonadota</taxon>
        <taxon>Gammaproteobacteria</taxon>
        <taxon>Chromatiales</taxon>
        <taxon>Sedimenticolaceae</taxon>
        <taxon>Thiolapillus</taxon>
    </lineage>
</organism>
<name>A0A7U6GHU9_9GAMM</name>
<gene>
    <name evidence="1" type="ORF">TBH_C0959</name>
</gene>
<protein>
    <recommendedName>
        <fullName evidence="3">Abasic site processing protein</fullName>
    </recommendedName>
</protein>
<dbReference type="Gene3D" id="3.90.1680.10">
    <property type="entry name" value="SOS response associated peptidase-like"/>
    <property type="match status" value="1"/>
</dbReference>
<evidence type="ECO:0000313" key="1">
    <source>
        <dbReference type="EMBL" id="BAO43889.1"/>
    </source>
</evidence>
<dbReference type="GO" id="GO:0106300">
    <property type="term" value="P:protein-DNA covalent cross-linking repair"/>
    <property type="evidence" value="ECO:0007669"/>
    <property type="project" value="InterPro"/>
</dbReference>
<reference evidence="1 2" key="1">
    <citation type="journal article" date="2014" name="PLoS ONE">
        <title>Physiological and genomic features of a novel sulfur-oxidizing gammaproteobacterium belonging to a previously uncultivated symbiotic lineage isolated from a hydrothermal vent.</title>
        <authorList>
            <person name="Nunoura T."/>
            <person name="Takaki Y."/>
            <person name="Kazama H."/>
            <person name="Kakuta J."/>
            <person name="Shimamura S."/>
            <person name="Makita H."/>
            <person name="Hirai M."/>
            <person name="Miyazaki M."/>
            <person name="Takai K."/>
        </authorList>
    </citation>
    <scope>NUCLEOTIDE SEQUENCE [LARGE SCALE GENOMIC DNA]</scope>
    <source>
        <strain evidence="1 2">Hiromi1</strain>
    </source>
</reference>
<dbReference type="AlphaFoldDB" id="A0A7U6GHU9"/>
<dbReference type="Pfam" id="PF02586">
    <property type="entry name" value="SRAP"/>
    <property type="match status" value="1"/>
</dbReference>
<accession>A0A7U6GHU9</accession>